<evidence type="ECO:0000256" key="1">
    <source>
        <dbReference type="SAM" id="SignalP"/>
    </source>
</evidence>
<dbReference type="STRING" id="212667.VFDL14_21570"/>
<reference evidence="2 3" key="1">
    <citation type="submission" date="2014-02" db="EMBL/GenBank/DDBJ databases">
        <title>Vibrio fortis Dalian14 Genome Sequencing.</title>
        <authorList>
            <person name="Wang Y."/>
            <person name="Song L."/>
            <person name="Liu G."/>
            <person name="Ding J."/>
        </authorList>
    </citation>
    <scope>NUCLEOTIDE SEQUENCE [LARGE SCALE GENOMIC DNA]</scope>
    <source>
        <strain evidence="2 3">Dalian14</strain>
    </source>
</reference>
<feature type="signal peptide" evidence="1">
    <location>
        <begin position="1"/>
        <end position="25"/>
    </location>
</feature>
<protein>
    <submittedName>
        <fullName evidence="2">Hydrolase</fullName>
    </submittedName>
</protein>
<dbReference type="Proteomes" id="UP000027219">
    <property type="component" value="Unassembled WGS sequence"/>
</dbReference>
<name>A0A066UK73_9VIBR</name>
<dbReference type="InterPro" id="IPR011059">
    <property type="entry name" value="Metal-dep_hydrolase_composite"/>
</dbReference>
<dbReference type="PANTHER" id="PTHR11647:SF1">
    <property type="entry name" value="COLLAPSIN RESPONSE MEDIATOR PROTEIN"/>
    <property type="match status" value="1"/>
</dbReference>
<dbReference type="Gene3D" id="3.20.20.140">
    <property type="entry name" value="Metal-dependent hydrolases"/>
    <property type="match status" value="1"/>
</dbReference>
<evidence type="ECO:0000313" key="2">
    <source>
        <dbReference type="EMBL" id="KDN27470.1"/>
    </source>
</evidence>
<keyword evidence="3" id="KW-1185">Reference proteome</keyword>
<sequence length="541" mass="59608">MFKSTKVASSVALIISVCLSDGVFAQSYDVVIKNGRVMDPETNYDKVSNVGIIGDEIVAISTDELKGEKVIDATGKVVAPGFIDTHFHWPRELGYKIGLRDGLTSSMDLELGCAGSAIEQWYADREGVTQANYGCGVSHEFARAKVLDNQPQKNLYDPVSALVTRNKTGWALETPTTEQLEEIAKEVDEGMKAGGLNLASTVGYMREGVTSQEMYELQRVAAAYGRHTGAHTRFTPDNATNENLGAMEIVANGLALDAPISLLHFNNPGWELAQEMMVNLREKGVNIWGEIYPYTAGGTTLGAVFIKPENWIDRLGHRYEDTLFDPATNEFYTLEKYKEDVAKDPTKVILLFKAPETDPVRWISLKGVTMASDALPMMPIEGDWDTPYEKLANGHPRTSGSRALTLRLARENNVPLMDTLAILSYNSAYHLGEAGLEAMQKRGRMQEGMIADIVVFDPETVRDNATYTDAAVPSTGFQSVIVGGVETVRDDKVIKEARGGQAIRFTPTEKSLYQERTASDWKEKYTNAGEEIDFTSVVENK</sequence>
<dbReference type="SUPFAM" id="SSF51338">
    <property type="entry name" value="Composite domain of metallo-dependent hydrolases"/>
    <property type="match status" value="1"/>
</dbReference>
<dbReference type="OrthoDB" id="9766983at2"/>
<dbReference type="InterPro" id="IPR032466">
    <property type="entry name" value="Metal_Hydrolase"/>
</dbReference>
<feature type="chain" id="PRO_5001632234" evidence="1">
    <location>
        <begin position="26"/>
        <end position="541"/>
    </location>
</feature>
<keyword evidence="1" id="KW-0732">Signal</keyword>
<dbReference type="Gene3D" id="3.30.1490.130">
    <property type="entry name" value="D-aminoacylase. Domain 3"/>
    <property type="match status" value="1"/>
</dbReference>
<dbReference type="SUPFAM" id="SSF51556">
    <property type="entry name" value="Metallo-dependent hydrolases"/>
    <property type="match status" value="1"/>
</dbReference>
<dbReference type="InterPro" id="IPR050378">
    <property type="entry name" value="Metallo-dep_Hydrolases_sf"/>
</dbReference>
<dbReference type="AlphaFoldDB" id="A0A066UK73"/>
<dbReference type="Gene3D" id="2.30.40.10">
    <property type="entry name" value="Urease, subunit C, domain 1"/>
    <property type="match status" value="1"/>
</dbReference>
<evidence type="ECO:0000313" key="3">
    <source>
        <dbReference type="Proteomes" id="UP000027219"/>
    </source>
</evidence>
<comment type="caution">
    <text evidence="2">The sequence shown here is derived from an EMBL/GenBank/DDBJ whole genome shotgun (WGS) entry which is preliminary data.</text>
</comment>
<accession>A0A066UK73</accession>
<dbReference type="PANTHER" id="PTHR11647">
    <property type="entry name" value="HYDRANTOINASE/DIHYDROPYRIMIDINASE FAMILY MEMBER"/>
    <property type="match status" value="1"/>
</dbReference>
<organism evidence="2 3">
    <name type="scientific">Vibrio fortis</name>
    <dbReference type="NCBI Taxonomy" id="212667"/>
    <lineage>
        <taxon>Bacteria</taxon>
        <taxon>Pseudomonadati</taxon>
        <taxon>Pseudomonadota</taxon>
        <taxon>Gammaproteobacteria</taxon>
        <taxon>Vibrionales</taxon>
        <taxon>Vibrionaceae</taxon>
        <taxon>Vibrio</taxon>
    </lineage>
</organism>
<keyword evidence="2" id="KW-0378">Hydrolase</keyword>
<dbReference type="RefSeq" id="WP_050487472.1">
    <property type="nucleotide sequence ID" value="NZ_JFFR01000027.1"/>
</dbReference>
<dbReference type="EMBL" id="JFFR01000027">
    <property type="protein sequence ID" value="KDN27470.1"/>
    <property type="molecule type" value="Genomic_DNA"/>
</dbReference>
<dbReference type="GO" id="GO:0016811">
    <property type="term" value="F:hydrolase activity, acting on carbon-nitrogen (but not peptide) bonds, in linear amides"/>
    <property type="evidence" value="ECO:0007669"/>
    <property type="project" value="InterPro"/>
</dbReference>
<dbReference type="InterPro" id="IPR023100">
    <property type="entry name" value="D-aminoacylase_insert_dom_sf"/>
</dbReference>
<gene>
    <name evidence="2" type="ORF">VFDL14_21570</name>
</gene>
<proteinExistence type="predicted"/>